<dbReference type="AlphaFoldDB" id="A0A410RV39"/>
<name>A0A410RV39_CORCK</name>
<dbReference type="RefSeq" id="WP_128797489.1">
    <property type="nucleotide sequence ID" value="NZ_CP034669.1"/>
</dbReference>
<sequence length="233" mass="26520">MTLIHQFMPDCALREVDRVATTASPERAWAAVRAMDLHDVPFIRWLFALRLLPERILARLRGRPVRRSPHMRIDDIVAPGNGFLLLGEETGREQVVGAIGRFWRPSIDFVGVTPGDFTAFSEPGFGKLAWNVRVEPREAGGAWLGVELRVTATDAASWRRFRRYWWLIGRFSRIIRRSELRRLRRQLDREKSLRARQEGPAGLTSLLIRSALRRGGSILRRAAPAREAVGPAP</sequence>
<reference evidence="1 2" key="1">
    <citation type="submission" date="2018-12" db="EMBL/GenBank/DDBJ databases">
        <title>Complete Genome Sequence of the Corallopyronin A producing Myxobacterium Corallococcus coralloides B035.</title>
        <authorList>
            <person name="Bouhired S.M."/>
            <person name="Rupp O."/>
            <person name="Blom J."/>
            <person name="Schaeberle T.F."/>
            <person name="Kehraus S."/>
            <person name="Schiefer A."/>
            <person name="Pfarr K."/>
            <person name="Goesmann A."/>
            <person name="Hoerauf A."/>
            <person name="Koenig G.M."/>
        </authorList>
    </citation>
    <scope>NUCLEOTIDE SEQUENCE [LARGE SCALE GENOMIC DNA]</scope>
    <source>
        <strain evidence="1 2">B035</strain>
    </source>
</reference>
<dbReference type="EMBL" id="CP034669">
    <property type="protein sequence ID" value="QAT85770.1"/>
    <property type="molecule type" value="Genomic_DNA"/>
</dbReference>
<evidence type="ECO:0000313" key="2">
    <source>
        <dbReference type="Proteomes" id="UP000288758"/>
    </source>
</evidence>
<proteinExistence type="predicted"/>
<evidence type="ECO:0000313" key="1">
    <source>
        <dbReference type="EMBL" id="QAT85770.1"/>
    </source>
</evidence>
<protein>
    <submittedName>
        <fullName evidence="1">Uncharacterized protein</fullName>
    </submittedName>
</protein>
<gene>
    <name evidence="1" type="ORF">EJ065_4213</name>
</gene>
<accession>A0A410RV39</accession>
<dbReference type="Proteomes" id="UP000288758">
    <property type="component" value="Chromosome"/>
</dbReference>
<organism evidence="1 2">
    <name type="scientific">Corallococcus coralloides</name>
    <name type="common">Myxococcus coralloides</name>
    <dbReference type="NCBI Taxonomy" id="184914"/>
    <lineage>
        <taxon>Bacteria</taxon>
        <taxon>Pseudomonadati</taxon>
        <taxon>Myxococcota</taxon>
        <taxon>Myxococcia</taxon>
        <taxon>Myxococcales</taxon>
        <taxon>Cystobacterineae</taxon>
        <taxon>Myxococcaceae</taxon>
        <taxon>Corallococcus</taxon>
    </lineage>
</organism>